<protein>
    <submittedName>
        <fullName evidence="1">Uncharacterized protein</fullName>
    </submittedName>
</protein>
<sequence>MVFTESSAKSAKSARVLYIYYVISTKEKSIKYNGRDAFQHDKLCSGLSKRKVFLLRMNIFRQQSEGRFHLLRSTLHHPSATEYLCTTLIR</sequence>
<evidence type="ECO:0000313" key="2">
    <source>
        <dbReference type="Proteomes" id="UP000185781"/>
    </source>
</evidence>
<name>A0A1N7QEC1_9FLAO</name>
<reference evidence="1 2" key="1">
    <citation type="submission" date="2017-01" db="EMBL/GenBank/DDBJ databases">
        <authorList>
            <person name="Mah S.A."/>
            <person name="Swanson W.J."/>
            <person name="Moy G.W."/>
            <person name="Vacquier V.D."/>
        </authorList>
    </citation>
    <scope>NUCLEOTIDE SEQUENCE [LARGE SCALE GENOMIC DNA]</scope>
    <source>
        <strain evidence="1 2">DSM 18014</strain>
    </source>
</reference>
<dbReference type="AlphaFoldDB" id="A0A1N7QEC1"/>
<proteinExistence type="predicted"/>
<organism evidence="1 2">
    <name type="scientific">Chryseobacterium gambrini</name>
    <dbReference type="NCBI Taxonomy" id="373672"/>
    <lineage>
        <taxon>Bacteria</taxon>
        <taxon>Pseudomonadati</taxon>
        <taxon>Bacteroidota</taxon>
        <taxon>Flavobacteriia</taxon>
        <taxon>Flavobacteriales</taxon>
        <taxon>Weeksellaceae</taxon>
        <taxon>Chryseobacterium group</taxon>
        <taxon>Chryseobacterium</taxon>
    </lineage>
</organism>
<accession>A0A1N7QEC1</accession>
<evidence type="ECO:0000313" key="1">
    <source>
        <dbReference type="EMBL" id="SIT21200.1"/>
    </source>
</evidence>
<dbReference type="Proteomes" id="UP000185781">
    <property type="component" value="Unassembled WGS sequence"/>
</dbReference>
<dbReference type="EMBL" id="FTOV01000011">
    <property type="protein sequence ID" value="SIT21200.1"/>
    <property type="molecule type" value="Genomic_DNA"/>
</dbReference>
<gene>
    <name evidence="1" type="ORF">SAMN05421785_1119</name>
</gene>